<dbReference type="EMBL" id="LJCR01001724">
    <property type="protein sequence ID" value="KPV49827.1"/>
    <property type="molecule type" value="Genomic_DNA"/>
</dbReference>
<evidence type="ECO:0000313" key="2">
    <source>
        <dbReference type="EMBL" id="KPV49827.1"/>
    </source>
</evidence>
<keyword evidence="3" id="KW-1185">Reference proteome</keyword>
<dbReference type="Proteomes" id="UP000050509">
    <property type="component" value="Unassembled WGS sequence"/>
</dbReference>
<gene>
    <name evidence="2" type="ORF">SE17_30405</name>
</gene>
<keyword evidence="1" id="KW-0732">Signal</keyword>
<comment type="caution">
    <text evidence="2">The sequence shown here is derived from an EMBL/GenBank/DDBJ whole genome shotgun (WGS) entry which is preliminary data.</text>
</comment>
<name>A0A0P9FB60_9CHLR</name>
<feature type="non-terminal residue" evidence="2">
    <location>
        <position position="96"/>
    </location>
</feature>
<proteinExistence type="predicted"/>
<sequence>MQRWRHMPGLLRAVLTLALLAGSLAACGFEQQPSEPAQSDQSGGGLAPETVAKNFFDDLRTAMNDKQIASEDRRSKWVEQLSNYFAPAERDDMRIA</sequence>
<dbReference type="AlphaFoldDB" id="A0A0P9FB60"/>
<reference evidence="2 3" key="1">
    <citation type="submission" date="2015-09" db="EMBL/GenBank/DDBJ databases">
        <title>Draft genome sequence of Kouleothrix aurantiaca JCM 19913.</title>
        <authorList>
            <person name="Hemp J."/>
        </authorList>
    </citation>
    <scope>NUCLEOTIDE SEQUENCE [LARGE SCALE GENOMIC DNA]</scope>
    <source>
        <strain evidence="2 3">COM-B</strain>
    </source>
</reference>
<organism evidence="2 3">
    <name type="scientific">Kouleothrix aurantiaca</name>
    <dbReference type="NCBI Taxonomy" id="186479"/>
    <lineage>
        <taxon>Bacteria</taxon>
        <taxon>Bacillati</taxon>
        <taxon>Chloroflexota</taxon>
        <taxon>Chloroflexia</taxon>
        <taxon>Chloroflexales</taxon>
        <taxon>Roseiflexineae</taxon>
        <taxon>Roseiflexaceae</taxon>
        <taxon>Kouleothrix</taxon>
    </lineage>
</organism>
<evidence type="ECO:0000256" key="1">
    <source>
        <dbReference type="SAM" id="SignalP"/>
    </source>
</evidence>
<protein>
    <submittedName>
        <fullName evidence="2">Uncharacterized protein</fullName>
    </submittedName>
</protein>
<feature type="signal peptide" evidence="1">
    <location>
        <begin position="1"/>
        <end position="28"/>
    </location>
</feature>
<feature type="chain" id="PRO_5006156875" evidence="1">
    <location>
        <begin position="29"/>
        <end position="96"/>
    </location>
</feature>
<evidence type="ECO:0000313" key="3">
    <source>
        <dbReference type="Proteomes" id="UP000050509"/>
    </source>
</evidence>
<dbReference type="PROSITE" id="PS51257">
    <property type="entry name" value="PROKAR_LIPOPROTEIN"/>
    <property type="match status" value="1"/>
</dbReference>
<accession>A0A0P9FB60</accession>